<comment type="caution">
    <text evidence="9">The sequence shown here is derived from an EMBL/GenBank/DDBJ whole genome shotgun (WGS) entry which is preliminary data.</text>
</comment>
<reference evidence="9 10" key="1">
    <citation type="submission" date="2019-10" db="EMBL/GenBank/DDBJ databases">
        <title>Whole genome shotgun sequence of Acrocarpospora corrugata NBRC 13972.</title>
        <authorList>
            <person name="Ichikawa N."/>
            <person name="Kimura A."/>
            <person name="Kitahashi Y."/>
            <person name="Komaki H."/>
            <person name="Oguchi A."/>
        </authorList>
    </citation>
    <scope>NUCLEOTIDE SEQUENCE [LARGE SCALE GENOMIC DNA]</scope>
    <source>
        <strain evidence="9 10">NBRC 13972</strain>
    </source>
</reference>
<evidence type="ECO:0000256" key="4">
    <source>
        <dbReference type="ARBA" id="ARBA00022840"/>
    </source>
</evidence>
<dbReference type="FunFam" id="3.30.420.40:FF:000071">
    <property type="entry name" value="Molecular chaperone DnaK"/>
    <property type="match status" value="1"/>
</dbReference>
<gene>
    <name evidence="9" type="primary">dnaK_4</name>
    <name evidence="9" type="ORF">Acor_59360</name>
</gene>
<dbReference type="FunFam" id="3.90.640.10:FF:000003">
    <property type="entry name" value="Molecular chaperone DnaK"/>
    <property type="match status" value="1"/>
</dbReference>
<evidence type="ECO:0000256" key="7">
    <source>
        <dbReference type="RuleBase" id="RU003322"/>
    </source>
</evidence>
<dbReference type="Gene3D" id="3.90.640.10">
    <property type="entry name" value="Actin, Chain A, domain 4"/>
    <property type="match status" value="1"/>
</dbReference>
<dbReference type="SUPFAM" id="SSF53067">
    <property type="entry name" value="Actin-like ATPase domain"/>
    <property type="match status" value="2"/>
</dbReference>
<dbReference type="InterPro" id="IPR013126">
    <property type="entry name" value="Hsp_70_fam"/>
</dbReference>
<dbReference type="Proteomes" id="UP000334990">
    <property type="component" value="Unassembled WGS sequence"/>
</dbReference>
<name>A0A5M3W6H5_9ACTN</name>
<dbReference type="EMBL" id="BLAD01000073">
    <property type="protein sequence ID" value="GES03870.1"/>
    <property type="molecule type" value="Genomic_DNA"/>
</dbReference>
<dbReference type="InterPro" id="IPR043129">
    <property type="entry name" value="ATPase_NBD"/>
</dbReference>
<accession>A0A5M3W6H5</accession>
<dbReference type="PRINTS" id="PR00301">
    <property type="entry name" value="HEATSHOCK70"/>
</dbReference>
<comment type="similarity">
    <text evidence="1 7">Belongs to the heat shock protein 70 family.</text>
</comment>
<dbReference type="InterPro" id="IPR029047">
    <property type="entry name" value="HSP70_peptide-bd_sf"/>
</dbReference>
<keyword evidence="4 7" id="KW-0067">ATP-binding</keyword>
<proteinExistence type="inferred from homology"/>
<dbReference type="CDD" id="cd24029">
    <property type="entry name" value="ASKHA_NBD_HSP70_DnaK_HscA_HscC"/>
    <property type="match status" value="1"/>
</dbReference>
<dbReference type="PROSITE" id="PS00329">
    <property type="entry name" value="HSP70_2"/>
    <property type="match status" value="1"/>
</dbReference>
<keyword evidence="5" id="KW-0346">Stress response</keyword>
<dbReference type="GO" id="GO:0140662">
    <property type="term" value="F:ATP-dependent protein folding chaperone"/>
    <property type="evidence" value="ECO:0007669"/>
    <property type="project" value="InterPro"/>
</dbReference>
<keyword evidence="10" id="KW-1185">Reference proteome</keyword>
<dbReference type="AlphaFoldDB" id="A0A5M3W6H5"/>
<dbReference type="SUPFAM" id="SSF100920">
    <property type="entry name" value="Heat shock protein 70kD (HSP70), peptide-binding domain"/>
    <property type="match status" value="1"/>
</dbReference>
<keyword evidence="3 7" id="KW-0547">Nucleotide-binding</keyword>
<keyword evidence="6" id="KW-0143">Chaperone</keyword>
<feature type="region of interest" description="Disordered" evidence="8">
    <location>
        <begin position="358"/>
        <end position="379"/>
    </location>
</feature>
<dbReference type="Pfam" id="PF00012">
    <property type="entry name" value="HSP70"/>
    <property type="match status" value="2"/>
</dbReference>
<dbReference type="Gene3D" id="2.60.34.10">
    <property type="entry name" value="Substrate Binding Domain Of DNAk, Chain A, domain 1"/>
    <property type="match status" value="1"/>
</dbReference>
<evidence type="ECO:0000313" key="9">
    <source>
        <dbReference type="EMBL" id="GES03870.1"/>
    </source>
</evidence>
<evidence type="ECO:0000256" key="1">
    <source>
        <dbReference type="ARBA" id="ARBA00007381"/>
    </source>
</evidence>
<evidence type="ECO:0000256" key="6">
    <source>
        <dbReference type="ARBA" id="ARBA00023186"/>
    </source>
</evidence>
<sequence>MAVHGIDLGTTYSCIASVDDVSRPTVHRNQEDTDTTPSVVFFETPENVVVGQTAKDSAVIEPDLVVSRIKRDMGHEVTRTMHGRPYTPEEISAFVLRKLAADAKTATGVTVDDVVITVPAYFGAAERDATRKAGRIAGLNVIDIISEPIAAAITYGVLNPGQDARILVYDLGGGTFDTTVIALSGGDIEVVCTDGDHELGGADWDDRLVEHLAERFRQEHPDVPDPLDDKQTEQQLRRDAEELKKTLSTRTRHVLRVMHEGRVAKVEIGREEFEALTRDLLDRTIEITRKTLNTARGKGVDGFDHLVLVGGSAKMPAVTEALTKELGVTPRLQDPDLAVAKGAALYAFEETYRRLLSSGDRTDQSRAEEMAARAGLSDGQRQEIAGRTIRTVASRAFGIKATASNTRREYVAHLVNANDALPADVTEGFATLDDFQTRVAIEVMEQAGAVASDVIEDNNKIAEGDLRIPPGKPAGYPIEVTFSLDASGLLHVTAKENETGERLELSVQIGGMSEEEVAESRAALSRVQVS</sequence>
<evidence type="ECO:0000313" key="10">
    <source>
        <dbReference type="Proteomes" id="UP000334990"/>
    </source>
</evidence>
<organism evidence="9 10">
    <name type="scientific">Acrocarpospora corrugata</name>
    <dbReference type="NCBI Taxonomy" id="35763"/>
    <lineage>
        <taxon>Bacteria</taxon>
        <taxon>Bacillati</taxon>
        <taxon>Actinomycetota</taxon>
        <taxon>Actinomycetes</taxon>
        <taxon>Streptosporangiales</taxon>
        <taxon>Streptosporangiaceae</taxon>
        <taxon>Acrocarpospora</taxon>
    </lineage>
</organism>
<dbReference type="OrthoDB" id="9766019at2"/>
<dbReference type="RefSeq" id="WP_155340000.1">
    <property type="nucleotide sequence ID" value="NZ_BAAABN010000042.1"/>
</dbReference>
<dbReference type="InterPro" id="IPR018181">
    <property type="entry name" value="Heat_shock_70_CS"/>
</dbReference>
<evidence type="ECO:0000256" key="5">
    <source>
        <dbReference type="ARBA" id="ARBA00023016"/>
    </source>
</evidence>
<evidence type="ECO:0000256" key="8">
    <source>
        <dbReference type="SAM" id="MobiDB-lite"/>
    </source>
</evidence>
<feature type="compositionally biased region" description="Basic and acidic residues" evidence="8">
    <location>
        <begin position="360"/>
        <end position="371"/>
    </location>
</feature>
<evidence type="ECO:0000256" key="3">
    <source>
        <dbReference type="ARBA" id="ARBA00022741"/>
    </source>
</evidence>
<keyword evidence="2" id="KW-0597">Phosphoprotein</keyword>
<dbReference type="GO" id="GO:0005524">
    <property type="term" value="F:ATP binding"/>
    <property type="evidence" value="ECO:0007669"/>
    <property type="project" value="UniProtKB-KW"/>
</dbReference>
<dbReference type="Gene3D" id="3.30.420.40">
    <property type="match status" value="2"/>
</dbReference>
<evidence type="ECO:0000256" key="2">
    <source>
        <dbReference type="ARBA" id="ARBA00022553"/>
    </source>
</evidence>
<dbReference type="PANTHER" id="PTHR19375">
    <property type="entry name" value="HEAT SHOCK PROTEIN 70KDA"/>
    <property type="match status" value="1"/>
</dbReference>
<dbReference type="PROSITE" id="PS00297">
    <property type="entry name" value="HSP70_1"/>
    <property type="match status" value="1"/>
</dbReference>
<protein>
    <submittedName>
        <fullName evidence="9">Molecular chaperone DnaK</fullName>
    </submittedName>
</protein>